<name>A0A061DFX6_THECC</name>
<sequence length="253" mass="29358">MDREMDREICGWIIEFLVRESTDEMLVKKLIQVFPPLNGRPRVKKTLLLHSIRTEILAGNVSERILDHLERIERIDRSQRLRIPDSMRQAYCAVALECTAKYLPGSCDRNGKYLDAVKRIWRSRIENLEKSKASKLVSERLRSRRRQVEAAVEDEELANVLITINTLNDAMLTLRIYLREALALMGPSFLKSQCDSILERENGSVSQASLCRKPFYAFPAVEVPPVGVIKVEKWRRVLHRHHPFPQQDLLDDN</sequence>
<organism evidence="1 2">
    <name type="scientific">Theobroma cacao</name>
    <name type="common">Cacao</name>
    <name type="synonym">Cocoa</name>
    <dbReference type="NCBI Taxonomy" id="3641"/>
    <lineage>
        <taxon>Eukaryota</taxon>
        <taxon>Viridiplantae</taxon>
        <taxon>Streptophyta</taxon>
        <taxon>Embryophyta</taxon>
        <taxon>Tracheophyta</taxon>
        <taxon>Spermatophyta</taxon>
        <taxon>Magnoliopsida</taxon>
        <taxon>eudicotyledons</taxon>
        <taxon>Gunneridae</taxon>
        <taxon>Pentapetalae</taxon>
        <taxon>rosids</taxon>
        <taxon>malvids</taxon>
        <taxon>Malvales</taxon>
        <taxon>Malvaceae</taxon>
        <taxon>Byttnerioideae</taxon>
        <taxon>Theobroma</taxon>
    </lineage>
</organism>
<dbReference type="HOGENOM" id="CLU_1296368_0_0_1"/>
<gene>
    <name evidence="1" type="ORF">TCM_000297</name>
</gene>
<dbReference type="eggNOG" id="ENOG502QSW7">
    <property type="taxonomic scope" value="Eukaryota"/>
</dbReference>
<dbReference type="AlphaFoldDB" id="A0A061DFX6"/>
<dbReference type="OMA" id="MLTLRIY"/>
<dbReference type="PANTHER" id="PTHR46993">
    <property type="entry name" value="MYB TRANSCRIPTION FACTOR"/>
    <property type="match status" value="1"/>
</dbReference>
<dbReference type="PANTHER" id="PTHR46993:SF4">
    <property type="entry name" value="MYB-LIKE HTH TRANSCRIPTIONAL REGULATOR FAMILY PROTEIN"/>
    <property type="match status" value="1"/>
</dbReference>
<dbReference type="InParanoid" id="A0A061DFX6"/>
<protein>
    <submittedName>
        <fullName evidence="1">Myb-like HTH transcriptional regulator family protein</fullName>
    </submittedName>
</protein>
<keyword evidence="2" id="KW-1185">Reference proteome</keyword>
<evidence type="ECO:0000313" key="2">
    <source>
        <dbReference type="Proteomes" id="UP000026915"/>
    </source>
</evidence>
<reference evidence="1 2" key="1">
    <citation type="journal article" date="2013" name="Genome Biol.">
        <title>The genome sequence of the most widely cultivated cacao type and its use to identify candidate genes regulating pod color.</title>
        <authorList>
            <person name="Motamayor J.C."/>
            <person name="Mockaitis K."/>
            <person name="Schmutz J."/>
            <person name="Haiminen N."/>
            <person name="Iii D.L."/>
            <person name="Cornejo O."/>
            <person name="Findley S.D."/>
            <person name="Zheng P."/>
            <person name="Utro F."/>
            <person name="Royaert S."/>
            <person name="Saski C."/>
            <person name="Jenkins J."/>
            <person name="Podicheti R."/>
            <person name="Zhao M."/>
            <person name="Scheffler B.E."/>
            <person name="Stack J.C."/>
            <person name="Feltus F.A."/>
            <person name="Mustiga G.M."/>
            <person name="Amores F."/>
            <person name="Phillips W."/>
            <person name="Marelli J.P."/>
            <person name="May G.D."/>
            <person name="Shapiro H."/>
            <person name="Ma J."/>
            <person name="Bustamante C.D."/>
            <person name="Schnell R.J."/>
            <person name="Main D."/>
            <person name="Gilbert D."/>
            <person name="Parida L."/>
            <person name="Kuhn D.N."/>
        </authorList>
    </citation>
    <scope>NUCLEOTIDE SEQUENCE [LARGE SCALE GENOMIC DNA]</scope>
    <source>
        <strain evidence="2">cv. Matina 1-6</strain>
    </source>
</reference>
<accession>A0A061DFX6</accession>
<dbReference type="Proteomes" id="UP000026915">
    <property type="component" value="Chromosome 1"/>
</dbReference>
<evidence type="ECO:0000313" key="1">
    <source>
        <dbReference type="EMBL" id="EOX90977.1"/>
    </source>
</evidence>
<dbReference type="EMBL" id="CM001879">
    <property type="protein sequence ID" value="EOX90977.1"/>
    <property type="molecule type" value="Genomic_DNA"/>
</dbReference>
<dbReference type="Gramene" id="EOX90977">
    <property type="protein sequence ID" value="EOX90977"/>
    <property type="gene ID" value="TCM_000297"/>
</dbReference>
<proteinExistence type="predicted"/>